<organism evidence="2 3">
    <name type="scientific">Bradyrhizobium erythrophlei</name>
    <dbReference type="NCBI Taxonomy" id="1437360"/>
    <lineage>
        <taxon>Bacteria</taxon>
        <taxon>Pseudomonadati</taxon>
        <taxon>Pseudomonadota</taxon>
        <taxon>Alphaproteobacteria</taxon>
        <taxon>Hyphomicrobiales</taxon>
        <taxon>Nitrobacteraceae</taxon>
        <taxon>Bradyrhizobium</taxon>
    </lineage>
</organism>
<dbReference type="Proteomes" id="UP000184096">
    <property type="component" value="Chromosome I"/>
</dbReference>
<gene>
    <name evidence="2" type="ORF">SAMN05444170_5864</name>
</gene>
<feature type="transmembrane region" description="Helical" evidence="1">
    <location>
        <begin position="12"/>
        <end position="41"/>
    </location>
</feature>
<keyword evidence="1" id="KW-0472">Membrane</keyword>
<evidence type="ECO:0000313" key="2">
    <source>
        <dbReference type="EMBL" id="SHN84343.1"/>
    </source>
</evidence>
<sequence>MLALGLLLNTLGIGLFCWLIFTLAVYALPFFVAINAGIWAYHSGAGLIGAPLIAIVGGGMALAIAQIAFATTRSPILRAIIAALFALPATFAGYHVTLAMAQIGVPSLVWQEVIACIGAAFIGGAAWTRLAVFRETRPVESGRAIVGSSQPVLTAAAREG</sequence>
<name>A0A1M7UMT7_9BRAD</name>
<dbReference type="EMBL" id="LT670849">
    <property type="protein sequence ID" value="SHN84343.1"/>
    <property type="molecule type" value="Genomic_DNA"/>
</dbReference>
<proteinExistence type="predicted"/>
<feature type="transmembrane region" description="Helical" evidence="1">
    <location>
        <begin position="108"/>
        <end position="127"/>
    </location>
</feature>
<evidence type="ECO:0000313" key="3">
    <source>
        <dbReference type="Proteomes" id="UP000184096"/>
    </source>
</evidence>
<dbReference type="RefSeq" id="WP_072823240.1">
    <property type="nucleotide sequence ID" value="NZ_LT670849.1"/>
</dbReference>
<dbReference type="AlphaFoldDB" id="A0A1M7UMT7"/>
<dbReference type="OrthoDB" id="7219977at2"/>
<keyword evidence="3" id="KW-1185">Reference proteome</keyword>
<accession>A0A1M7UMT7</accession>
<keyword evidence="1" id="KW-1133">Transmembrane helix</keyword>
<evidence type="ECO:0000256" key="1">
    <source>
        <dbReference type="SAM" id="Phobius"/>
    </source>
</evidence>
<keyword evidence="1" id="KW-0812">Transmembrane</keyword>
<reference evidence="3" key="1">
    <citation type="submission" date="2016-11" db="EMBL/GenBank/DDBJ databases">
        <authorList>
            <person name="Varghese N."/>
            <person name="Submissions S."/>
        </authorList>
    </citation>
    <scope>NUCLEOTIDE SEQUENCE [LARGE SCALE GENOMIC DNA]</scope>
    <source>
        <strain evidence="3">GAS401</strain>
    </source>
</reference>
<feature type="transmembrane region" description="Helical" evidence="1">
    <location>
        <begin position="47"/>
        <end position="69"/>
    </location>
</feature>
<protein>
    <submittedName>
        <fullName evidence="2">Uncharacterized protein</fullName>
    </submittedName>
</protein>
<feature type="transmembrane region" description="Helical" evidence="1">
    <location>
        <begin position="76"/>
        <end position="96"/>
    </location>
</feature>